<keyword evidence="3" id="KW-0238">DNA-binding</keyword>
<dbReference type="RefSeq" id="WP_107987680.1">
    <property type="nucleotide sequence ID" value="NZ_QAYG01000001.1"/>
</dbReference>
<dbReference type="GO" id="GO:0006310">
    <property type="term" value="P:DNA recombination"/>
    <property type="evidence" value="ECO:0007669"/>
    <property type="project" value="UniProtKB-KW"/>
</dbReference>
<dbReference type="GO" id="GO:0003677">
    <property type="term" value="F:DNA binding"/>
    <property type="evidence" value="ECO:0007669"/>
    <property type="project" value="UniProtKB-KW"/>
</dbReference>
<evidence type="ECO:0000256" key="4">
    <source>
        <dbReference type="ARBA" id="ARBA00023172"/>
    </source>
</evidence>
<keyword evidence="2" id="KW-0229">DNA integration</keyword>
<sequence>MPLKLFQRGNKWWIRGRVDGVDGYLKRSLGTSDCAVAEAKKAEIERRARQRAILGDDAPTEADELTFAAAIMLYKAKPAEAKFLIKVVPHIGGMKVKAIKPTLIRNLGATIYPKASVDTWRRQVVTPICAVINNAHQLGKANPIRVKTYTSQERTAQDEARGKQSRQAKTPGSWEWLLAFQLEANRYLSAMALFMFTTGARVSQAIGVKPSDLDFEKGRIWMPAAKGHPAQWVSLMPEMVETLKKLPARNGRVFGYQQRWGVYKAWKSACARAGIEYLPPHSAGRHGFGTELIVRQGLDPRTVADQGRWSSPHVLLDTYTHSENGTLSVRSAFARGRGAAMDKTGTSPKQKKC</sequence>
<name>A0A2T5VE81_9HYPH</name>
<dbReference type="OrthoDB" id="7216962at2"/>
<dbReference type="AlphaFoldDB" id="A0A2T5VE81"/>
<dbReference type="Gene3D" id="1.10.443.10">
    <property type="entry name" value="Intergrase catalytic core"/>
    <property type="match status" value="1"/>
</dbReference>
<dbReference type="PANTHER" id="PTHR30349:SF41">
    <property type="entry name" value="INTEGRASE_RECOMBINASE PROTEIN MJ0367-RELATED"/>
    <property type="match status" value="1"/>
</dbReference>
<dbReference type="EMBL" id="QAYG01000001">
    <property type="protein sequence ID" value="PTW62058.1"/>
    <property type="molecule type" value="Genomic_DNA"/>
</dbReference>
<dbReference type="InterPro" id="IPR050090">
    <property type="entry name" value="Tyrosine_recombinase_XerCD"/>
</dbReference>
<dbReference type="InterPro" id="IPR002104">
    <property type="entry name" value="Integrase_catalytic"/>
</dbReference>
<evidence type="ECO:0000313" key="7">
    <source>
        <dbReference type="Proteomes" id="UP000244081"/>
    </source>
</evidence>
<accession>A0A2T5VE81</accession>
<feature type="domain" description="Tyr recombinase" evidence="5">
    <location>
        <begin position="166"/>
        <end position="334"/>
    </location>
</feature>
<evidence type="ECO:0000313" key="6">
    <source>
        <dbReference type="EMBL" id="PTW62058.1"/>
    </source>
</evidence>
<evidence type="ECO:0000256" key="3">
    <source>
        <dbReference type="ARBA" id="ARBA00023125"/>
    </source>
</evidence>
<organism evidence="6 7">
    <name type="scientific">Breoghania corrubedonensis</name>
    <dbReference type="NCBI Taxonomy" id="665038"/>
    <lineage>
        <taxon>Bacteria</taxon>
        <taxon>Pseudomonadati</taxon>
        <taxon>Pseudomonadota</taxon>
        <taxon>Alphaproteobacteria</taxon>
        <taxon>Hyphomicrobiales</taxon>
        <taxon>Stappiaceae</taxon>
        <taxon>Breoghania</taxon>
    </lineage>
</organism>
<keyword evidence="7" id="KW-1185">Reference proteome</keyword>
<evidence type="ECO:0000256" key="2">
    <source>
        <dbReference type="ARBA" id="ARBA00022908"/>
    </source>
</evidence>
<dbReference type="InterPro" id="IPR011010">
    <property type="entry name" value="DNA_brk_join_enz"/>
</dbReference>
<dbReference type="PANTHER" id="PTHR30349">
    <property type="entry name" value="PHAGE INTEGRASE-RELATED"/>
    <property type="match status" value="1"/>
</dbReference>
<comment type="similarity">
    <text evidence="1">Belongs to the 'phage' integrase family.</text>
</comment>
<evidence type="ECO:0000256" key="1">
    <source>
        <dbReference type="ARBA" id="ARBA00008857"/>
    </source>
</evidence>
<dbReference type="GO" id="GO:0015074">
    <property type="term" value="P:DNA integration"/>
    <property type="evidence" value="ECO:0007669"/>
    <property type="project" value="UniProtKB-KW"/>
</dbReference>
<reference evidence="6 7" key="1">
    <citation type="submission" date="2018-04" db="EMBL/GenBank/DDBJ databases">
        <title>Genomic Encyclopedia of Archaeal and Bacterial Type Strains, Phase II (KMG-II): from individual species to whole genera.</title>
        <authorList>
            <person name="Goeker M."/>
        </authorList>
    </citation>
    <scope>NUCLEOTIDE SEQUENCE [LARGE SCALE GENOMIC DNA]</scope>
    <source>
        <strain evidence="6 7">DSM 23382</strain>
    </source>
</reference>
<dbReference type="InterPro" id="IPR013762">
    <property type="entry name" value="Integrase-like_cat_sf"/>
</dbReference>
<proteinExistence type="inferred from homology"/>
<dbReference type="Proteomes" id="UP000244081">
    <property type="component" value="Unassembled WGS sequence"/>
</dbReference>
<dbReference type="PROSITE" id="PS51898">
    <property type="entry name" value="TYR_RECOMBINASE"/>
    <property type="match status" value="1"/>
</dbReference>
<gene>
    <name evidence="6" type="ORF">C8N35_10191</name>
</gene>
<evidence type="ECO:0000259" key="5">
    <source>
        <dbReference type="PROSITE" id="PS51898"/>
    </source>
</evidence>
<dbReference type="SUPFAM" id="SSF56349">
    <property type="entry name" value="DNA breaking-rejoining enzymes"/>
    <property type="match status" value="1"/>
</dbReference>
<protein>
    <submittedName>
        <fullName evidence="6">Phage integrase family protein</fullName>
    </submittedName>
</protein>
<dbReference type="Pfam" id="PF00589">
    <property type="entry name" value="Phage_integrase"/>
    <property type="match status" value="1"/>
</dbReference>
<comment type="caution">
    <text evidence="6">The sequence shown here is derived from an EMBL/GenBank/DDBJ whole genome shotgun (WGS) entry which is preliminary data.</text>
</comment>
<keyword evidence="4" id="KW-0233">DNA recombination</keyword>